<evidence type="ECO:0000313" key="4">
    <source>
        <dbReference type="EMBL" id="MEJ8281486.1"/>
    </source>
</evidence>
<dbReference type="EMBL" id="JBBJUP010000020">
    <property type="protein sequence ID" value="MEJ8281486.1"/>
    <property type="molecule type" value="Genomic_DNA"/>
</dbReference>
<comment type="caution">
    <text evidence="4">The sequence shown here is derived from an EMBL/GenBank/DDBJ whole genome shotgun (WGS) entry which is preliminary data.</text>
</comment>
<keyword evidence="2" id="KW-0378">Hydrolase</keyword>
<proteinExistence type="predicted"/>
<evidence type="ECO:0000313" key="5">
    <source>
        <dbReference type="Proteomes" id="UP001364211"/>
    </source>
</evidence>
<dbReference type="SUPFAM" id="SSF55811">
    <property type="entry name" value="Nudix"/>
    <property type="match status" value="1"/>
</dbReference>
<accession>A0ABU8TC06</accession>
<comment type="cofactor">
    <cofactor evidence="1">
        <name>Mg(2+)</name>
        <dbReference type="ChEBI" id="CHEBI:18420"/>
    </cofactor>
</comment>
<feature type="domain" description="Nudix hydrolase" evidence="3">
    <location>
        <begin position="21"/>
        <end position="158"/>
    </location>
</feature>
<gene>
    <name evidence="4" type="ORF">WJX68_21305</name>
</gene>
<dbReference type="InterPro" id="IPR015797">
    <property type="entry name" value="NUDIX_hydrolase-like_dom_sf"/>
</dbReference>
<sequence>MIEAGSGDGWVRCDRGHRHWGLFGAAGLLVRHRDATDPAGVDRILLQHRASWSHHGGTWGIPGGARDHGEDAAAAALREAVEESTLDTTALEPVQAFVDDHGGWSYTTVVVRAAAAPPVRVRGAESTELRWVRTDRLGELELHPGFATSWPTVSAIGA</sequence>
<dbReference type="InterPro" id="IPR000086">
    <property type="entry name" value="NUDIX_hydrolase_dom"/>
</dbReference>
<dbReference type="Pfam" id="PF00293">
    <property type="entry name" value="NUDIX"/>
    <property type="match status" value="1"/>
</dbReference>
<name>A0ABU8TC06_9PSEU</name>
<keyword evidence="5" id="KW-1185">Reference proteome</keyword>
<protein>
    <submittedName>
        <fullName evidence="4">NUDIX domain-containing protein</fullName>
    </submittedName>
</protein>
<organism evidence="4 5">
    <name type="scientific">Pseudonocardia spirodelae</name>
    <dbReference type="NCBI Taxonomy" id="3133431"/>
    <lineage>
        <taxon>Bacteria</taxon>
        <taxon>Bacillati</taxon>
        <taxon>Actinomycetota</taxon>
        <taxon>Actinomycetes</taxon>
        <taxon>Pseudonocardiales</taxon>
        <taxon>Pseudonocardiaceae</taxon>
        <taxon>Pseudonocardia</taxon>
    </lineage>
</organism>
<dbReference type="InterPro" id="IPR020084">
    <property type="entry name" value="NUDIX_hydrolase_CS"/>
</dbReference>
<dbReference type="Proteomes" id="UP001364211">
    <property type="component" value="Unassembled WGS sequence"/>
</dbReference>
<dbReference type="RefSeq" id="WP_340293873.1">
    <property type="nucleotide sequence ID" value="NZ_JBBJUP010000020.1"/>
</dbReference>
<dbReference type="PROSITE" id="PS00893">
    <property type="entry name" value="NUDIX_BOX"/>
    <property type="match status" value="1"/>
</dbReference>
<evidence type="ECO:0000256" key="1">
    <source>
        <dbReference type="ARBA" id="ARBA00001946"/>
    </source>
</evidence>
<dbReference type="Gene3D" id="3.90.79.10">
    <property type="entry name" value="Nucleoside Triphosphate Pyrophosphohydrolase"/>
    <property type="match status" value="1"/>
</dbReference>
<dbReference type="PROSITE" id="PS51462">
    <property type="entry name" value="NUDIX"/>
    <property type="match status" value="1"/>
</dbReference>
<dbReference type="PANTHER" id="PTHR43046:SF2">
    <property type="entry name" value="8-OXO-DGTP DIPHOSPHATASE-RELATED"/>
    <property type="match status" value="1"/>
</dbReference>
<dbReference type="PANTHER" id="PTHR43046">
    <property type="entry name" value="GDP-MANNOSE MANNOSYL HYDROLASE"/>
    <property type="match status" value="1"/>
</dbReference>
<reference evidence="4 5" key="1">
    <citation type="submission" date="2024-03" db="EMBL/GenBank/DDBJ databases">
        <title>Draft genome sequence of Pseudonocardia sp. DW16-2.</title>
        <authorList>
            <person name="Duangmal K."/>
        </authorList>
    </citation>
    <scope>NUCLEOTIDE SEQUENCE [LARGE SCALE GENOMIC DNA]</scope>
    <source>
        <strain evidence="4 5">DW16-2</strain>
    </source>
</reference>
<evidence type="ECO:0000256" key="2">
    <source>
        <dbReference type="ARBA" id="ARBA00022801"/>
    </source>
</evidence>
<evidence type="ECO:0000259" key="3">
    <source>
        <dbReference type="PROSITE" id="PS51462"/>
    </source>
</evidence>